<dbReference type="Pfam" id="PF13354">
    <property type="entry name" value="Beta-lactamase2"/>
    <property type="match status" value="1"/>
</dbReference>
<dbReference type="PANTHER" id="PTHR35333:SF3">
    <property type="entry name" value="BETA-LACTAMASE-TYPE TRANSPEPTIDASE FOLD CONTAINING PROTEIN"/>
    <property type="match status" value="1"/>
</dbReference>
<protein>
    <recommendedName>
        <fullName evidence="1">Beta-lactamase class A catalytic domain-containing protein</fullName>
    </recommendedName>
</protein>
<keyword evidence="3" id="KW-1185">Reference proteome</keyword>
<dbReference type="EMBL" id="AZCV01000003">
    <property type="protein sequence ID" value="KRK37736.1"/>
    <property type="molecule type" value="Genomic_DNA"/>
</dbReference>
<dbReference type="GO" id="GO:0046677">
    <property type="term" value="P:response to antibiotic"/>
    <property type="evidence" value="ECO:0007669"/>
    <property type="project" value="InterPro"/>
</dbReference>
<dbReference type="PANTHER" id="PTHR35333">
    <property type="entry name" value="BETA-LACTAMASE"/>
    <property type="match status" value="1"/>
</dbReference>
<name>A0A0R1GUZ1_9LACO</name>
<dbReference type="InterPro" id="IPR000871">
    <property type="entry name" value="Beta-lactam_class-A"/>
</dbReference>
<dbReference type="InterPro" id="IPR012338">
    <property type="entry name" value="Beta-lactam/transpept-like"/>
</dbReference>
<sequence>MNTFNDIEEQILFITNQFSGHVSVDIESDSELSIEVNTKKMMRSASLIKLPIAAYIDSVISENSALLDEEIFISNDNMVGGAGVIRFLSPKCWKISDLLFLMIEQSDNTATNCLLNYFGLSNIQKWISDNYSGISLNRKMMQYNGVKDNFTNVADILGILKQFKSRSTPVNSIVMRAMRHQVNRSKLVAVIQPHIETYNKSGENEGVENDAAIFVQKDKWVIVVVQTEYYEQSESIKLIRTIGNEVSKYFL</sequence>
<accession>A0A0R1GUZ1</accession>
<dbReference type="Proteomes" id="UP000050909">
    <property type="component" value="Unassembled WGS sequence"/>
</dbReference>
<evidence type="ECO:0000313" key="3">
    <source>
        <dbReference type="Proteomes" id="UP000050909"/>
    </source>
</evidence>
<organism evidence="2 3">
    <name type="scientific">Amylolactobacillus amylotrophicus DSM 20534</name>
    <dbReference type="NCBI Taxonomy" id="1423722"/>
    <lineage>
        <taxon>Bacteria</taxon>
        <taxon>Bacillati</taxon>
        <taxon>Bacillota</taxon>
        <taxon>Bacilli</taxon>
        <taxon>Lactobacillales</taxon>
        <taxon>Lactobacillaceae</taxon>
        <taxon>Amylolactobacillus</taxon>
    </lineage>
</organism>
<dbReference type="AlphaFoldDB" id="A0A0R1GUZ1"/>
<feature type="domain" description="Beta-lactamase class A catalytic" evidence="1">
    <location>
        <begin position="24"/>
        <end position="225"/>
    </location>
</feature>
<evidence type="ECO:0000313" key="2">
    <source>
        <dbReference type="EMBL" id="KRK37736.1"/>
    </source>
</evidence>
<gene>
    <name evidence="2" type="ORF">FC62_GL001066</name>
</gene>
<dbReference type="PATRIC" id="fig|1423722.3.peg.1088"/>
<dbReference type="InterPro" id="IPR045155">
    <property type="entry name" value="Beta-lactam_cat"/>
</dbReference>
<dbReference type="GO" id="GO:0030655">
    <property type="term" value="P:beta-lactam antibiotic catabolic process"/>
    <property type="evidence" value="ECO:0007669"/>
    <property type="project" value="InterPro"/>
</dbReference>
<comment type="caution">
    <text evidence="2">The sequence shown here is derived from an EMBL/GenBank/DDBJ whole genome shotgun (WGS) entry which is preliminary data.</text>
</comment>
<reference evidence="2 3" key="1">
    <citation type="journal article" date="2015" name="Genome Announc.">
        <title>Expanding the biotechnology potential of lactobacilli through comparative genomics of 213 strains and associated genera.</title>
        <authorList>
            <person name="Sun Z."/>
            <person name="Harris H.M."/>
            <person name="McCann A."/>
            <person name="Guo C."/>
            <person name="Argimon S."/>
            <person name="Zhang W."/>
            <person name="Yang X."/>
            <person name="Jeffery I.B."/>
            <person name="Cooney J.C."/>
            <person name="Kagawa T.F."/>
            <person name="Liu W."/>
            <person name="Song Y."/>
            <person name="Salvetti E."/>
            <person name="Wrobel A."/>
            <person name="Rasinkangas P."/>
            <person name="Parkhill J."/>
            <person name="Rea M.C."/>
            <person name="O'Sullivan O."/>
            <person name="Ritari J."/>
            <person name="Douillard F.P."/>
            <person name="Paul Ross R."/>
            <person name="Yang R."/>
            <person name="Briner A.E."/>
            <person name="Felis G.E."/>
            <person name="de Vos W.M."/>
            <person name="Barrangou R."/>
            <person name="Klaenhammer T.R."/>
            <person name="Caufield P.W."/>
            <person name="Cui Y."/>
            <person name="Zhang H."/>
            <person name="O'Toole P.W."/>
        </authorList>
    </citation>
    <scope>NUCLEOTIDE SEQUENCE [LARGE SCALE GENOMIC DNA]</scope>
    <source>
        <strain evidence="2 3">DSM 20534</strain>
    </source>
</reference>
<dbReference type="GO" id="GO:0008800">
    <property type="term" value="F:beta-lactamase activity"/>
    <property type="evidence" value="ECO:0007669"/>
    <property type="project" value="InterPro"/>
</dbReference>
<evidence type="ECO:0000259" key="1">
    <source>
        <dbReference type="Pfam" id="PF13354"/>
    </source>
</evidence>
<proteinExistence type="predicted"/>
<dbReference type="RefSeq" id="WP_056947196.1">
    <property type="nucleotide sequence ID" value="NZ_AZCV01000003.1"/>
</dbReference>
<dbReference type="SUPFAM" id="SSF56601">
    <property type="entry name" value="beta-lactamase/transpeptidase-like"/>
    <property type="match status" value="1"/>
</dbReference>
<dbReference type="Gene3D" id="3.40.710.10">
    <property type="entry name" value="DD-peptidase/beta-lactamase superfamily"/>
    <property type="match status" value="1"/>
</dbReference>